<evidence type="ECO:0000256" key="2">
    <source>
        <dbReference type="ARBA" id="ARBA00022525"/>
    </source>
</evidence>
<gene>
    <name evidence="8" type="ORF">ETD83_29340</name>
</gene>
<dbReference type="EMBL" id="VCKW01000189">
    <property type="protein sequence ID" value="TMQ91786.1"/>
    <property type="molecule type" value="Genomic_DNA"/>
</dbReference>
<feature type="domain" description="Gram-positive cocci surface proteins LPxTG" evidence="7">
    <location>
        <begin position="367"/>
        <end position="404"/>
    </location>
</feature>
<feature type="region of interest" description="Disordered" evidence="5">
    <location>
        <begin position="102"/>
        <end position="131"/>
    </location>
</feature>
<dbReference type="OrthoDB" id="7210788at2"/>
<evidence type="ECO:0000313" key="9">
    <source>
        <dbReference type="Proteomes" id="UP000309174"/>
    </source>
</evidence>
<evidence type="ECO:0000256" key="1">
    <source>
        <dbReference type="ARBA" id="ARBA00022512"/>
    </source>
</evidence>
<evidence type="ECO:0000256" key="6">
    <source>
        <dbReference type="SAM" id="Phobius"/>
    </source>
</evidence>
<comment type="caution">
    <text evidence="8">The sequence shown here is derived from an EMBL/GenBank/DDBJ whole genome shotgun (WGS) entry which is preliminary data.</text>
</comment>
<dbReference type="Pfam" id="PF04213">
    <property type="entry name" value="HtaA"/>
    <property type="match status" value="1"/>
</dbReference>
<evidence type="ECO:0000256" key="4">
    <source>
        <dbReference type="ARBA" id="ARBA00023088"/>
    </source>
</evidence>
<feature type="transmembrane region" description="Helical" evidence="6">
    <location>
        <begin position="374"/>
        <end position="396"/>
    </location>
</feature>
<sequence length="404" mass="39812">MVHSAFPPLPGRTECSRNGLKRFTGDVPEIRARCFPCRKRSEMHNQLPQLGRGLVAMGSALIVTGLATGAAAALADAPGAPAAAPAAVQSPVAAGHLDWRRDVPSQRPQAPRSEDEPKVTAGDGATLRPDGTIRFPVGAGGYDAASGSATVTYWGTATFTYPGRTVTLRNPVMTVNRSAATVKAQLGEGPNAGATPSPDAPSDLLTLRTSGLPPVVSGPTVTWNEVPADLTAAGQQALGDDGGTGEVTVALTLAQAAPAATQPGPRALAATTPATTASPTGTSTATPTAQPTDCVTPAPTGSAPGTASPSTTPPASTAATPSGSASPSTTPTGTASPGATDCPTTPGSPGGPGEAADNGPGGGNGSLPKTGDSFMIPLTLTGGAMVTLGGGSILVARRRLVSWE</sequence>
<keyword evidence="6" id="KW-1133">Transmembrane helix</keyword>
<dbReference type="Proteomes" id="UP000309174">
    <property type="component" value="Unassembled WGS sequence"/>
</dbReference>
<accession>A0A5C4J5I0</accession>
<evidence type="ECO:0000313" key="8">
    <source>
        <dbReference type="EMBL" id="TMQ91786.1"/>
    </source>
</evidence>
<feature type="compositionally biased region" description="Gly residues" evidence="5">
    <location>
        <begin position="348"/>
        <end position="365"/>
    </location>
</feature>
<evidence type="ECO:0000259" key="7">
    <source>
        <dbReference type="PROSITE" id="PS50847"/>
    </source>
</evidence>
<dbReference type="AlphaFoldDB" id="A0A5C4J5I0"/>
<keyword evidence="9" id="KW-1185">Reference proteome</keyword>
<evidence type="ECO:0000256" key="3">
    <source>
        <dbReference type="ARBA" id="ARBA00022729"/>
    </source>
</evidence>
<keyword evidence="6" id="KW-0472">Membrane</keyword>
<keyword evidence="1" id="KW-0134">Cell wall</keyword>
<keyword evidence="2" id="KW-0964">Secreted</keyword>
<keyword evidence="6" id="KW-0812">Transmembrane</keyword>
<organism evidence="8 9">
    <name type="scientific">Actinomadura soli</name>
    <dbReference type="NCBI Taxonomy" id="2508997"/>
    <lineage>
        <taxon>Bacteria</taxon>
        <taxon>Bacillati</taxon>
        <taxon>Actinomycetota</taxon>
        <taxon>Actinomycetes</taxon>
        <taxon>Streptosporangiales</taxon>
        <taxon>Thermomonosporaceae</taxon>
        <taxon>Actinomadura</taxon>
    </lineage>
</organism>
<proteinExistence type="predicted"/>
<name>A0A5C4J5I0_9ACTN</name>
<dbReference type="PROSITE" id="PS50847">
    <property type="entry name" value="GRAM_POS_ANCHORING"/>
    <property type="match status" value="1"/>
</dbReference>
<dbReference type="InterPro" id="IPR019931">
    <property type="entry name" value="LPXTG_anchor"/>
</dbReference>
<feature type="compositionally biased region" description="Low complexity" evidence="5">
    <location>
        <begin position="258"/>
        <end position="347"/>
    </location>
</feature>
<keyword evidence="4" id="KW-0572">Peptidoglycan-anchor</keyword>
<dbReference type="InterPro" id="IPR007331">
    <property type="entry name" value="Htaa"/>
</dbReference>
<feature type="region of interest" description="Disordered" evidence="5">
    <location>
        <begin position="258"/>
        <end position="370"/>
    </location>
</feature>
<evidence type="ECO:0000256" key="5">
    <source>
        <dbReference type="SAM" id="MobiDB-lite"/>
    </source>
</evidence>
<reference evidence="8 9" key="1">
    <citation type="submission" date="2019-05" db="EMBL/GenBank/DDBJ databases">
        <title>Draft genome sequence of Actinomadura sp. 14C53.</title>
        <authorList>
            <person name="Saricaoglu S."/>
            <person name="Isik K."/>
        </authorList>
    </citation>
    <scope>NUCLEOTIDE SEQUENCE [LARGE SCALE GENOMIC DNA]</scope>
    <source>
        <strain evidence="8 9">14C53</strain>
    </source>
</reference>
<dbReference type="NCBIfam" id="TIGR01167">
    <property type="entry name" value="LPXTG_anchor"/>
    <property type="match status" value="1"/>
</dbReference>
<keyword evidence="3" id="KW-0732">Signal</keyword>
<dbReference type="Pfam" id="PF00746">
    <property type="entry name" value="Gram_pos_anchor"/>
    <property type="match status" value="1"/>
</dbReference>
<protein>
    <submittedName>
        <fullName evidence="8">LPXTG cell wall anchor domain-containing protein</fullName>
    </submittedName>
</protein>